<reference evidence="3" key="2">
    <citation type="submission" date="2015-01" db="EMBL/GenBank/DDBJ databases">
        <title>Evolutionary Origins and Diversification of the Mycorrhizal Mutualists.</title>
        <authorList>
            <consortium name="DOE Joint Genome Institute"/>
            <consortium name="Mycorrhizal Genomics Consortium"/>
            <person name="Kohler A."/>
            <person name="Kuo A."/>
            <person name="Nagy L.G."/>
            <person name="Floudas D."/>
            <person name="Copeland A."/>
            <person name="Barry K.W."/>
            <person name="Cichocki N."/>
            <person name="Veneault-Fourrey C."/>
            <person name="LaButti K."/>
            <person name="Lindquist E.A."/>
            <person name="Lipzen A."/>
            <person name="Lundell T."/>
            <person name="Morin E."/>
            <person name="Murat C."/>
            <person name="Riley R."/>
            <person name="Ohm R."/>
            <person name="Sun H."/>
            <person name="Tunlid A."/>
            <person name="Henrissat B."/>
            <person name="Grigoriev I.V."/>
            <person name="Hibbett D.S."/>
            <person name="Martin F."/>
        </authorList>
    </citation>
    <scope>NUCLEOTIDE SEQUENCE [LARGE SCALE GENOMIC DNA]</scope>
    <source>
        <strain evidence="3">MAFF 305830</strain>
    </source>
</reference>
<evidence type="ECO:0000313" key="3">
    <source>
        <dbReference type="Proteomes" id="UP000054097"/>
    </source>
</evidence>
<accession>A0A0C3BCD6</accession>
<dbReference type="Proteomes" id="UP000054097">
    <property type="component" value="Unassembled WGS sequence"/>
</dbReference>
<feature type="compositionally biased region" description="Pro residues" evidence="1">
    <location>
        <begin position="35"/>
        <end position="51"/>
    </location>
</feature>
<evidence type="ECO:0000256" key="1">
    <source>
        <dbReference type="SAM" id="MobiDB-lite"/>
    </source>
</evidence>
<sequence>MAEEALFVQHKELTPDNIMLTETLDLLKKLDSPSAPEPPEPIPTIGPPQPIETPHDSPLLVAPAPQQRPVREETIDIDGHQSPGEILRAILAPPQVITRPVSPFEQRNKFSWPPNPWSMLM</sequence>
<dbReference type="EMBL" id="KN824287">
    <property type="protein sequence ID" value="KIM29779.1"/>
    <property type="molecule type" value="Genomic_DNA"/>
</dbReference>
<organism evidence="2 3">
    <name type="scientific">Serendipita vermifera MAFF 305830</name>
    <dbReference type="NCBI Taxonomy" id="933852"/>
    <lineage>
        <taxon>Eukaryota</taxon>
        <taxon>Fungi</taxon>
        <taxon>Dikarya</taxon>
        <taxon>Basidiomycota</taxon>
        <taxon>Agaricomycotina</taxon>
        <taxon>Agaricomycetes</taxon>
        <taxon>Sebacinales</taxon>
        <taxon>Serendipitaceae</taxon>
        <taxon>Serendipita</taxon>
    </lineage>
</organism>
<feature type="region of interest" description="Disordered" evidence="1">
    <location>
        <begin position="30"/>
        <end position="62"/>
    </location>
</feature>
<reference evidence="2 3" key="1">
    <citation type="submission" date="2014-04" db="EMBL/GenBank/DDBJ databases">
        <authorList>
            <consortium name="DOE Joint Genome Institute"/>
            <person name="Kuo A."/>
            <person name="Zuccaro A."/>
            <person name="Kohler A."/>
            <person name="Nagy L.G."/>
            <person name="Floudas D."/>
            <person name="Copeland A."/>
            <person name="Barry K.W."/>
            <person name="Cichocki N."/>
            <person name="Veneault-Fourrey C."/>
            <person name="LaButti K."/>
            <person name="Lindquist E.A."/>
            <person name="Lipzen A."/>
            <person name="Lundell T."/>
            <person name="Morin E."/>
            <person name="Murat C."/>
            <person name="Sun H."/>
            <person name="Tunlid A."/>
            <person name="Henrissat B."/>
            <person name="Grigoriev I.V."/>
            <person name="Hibbett D.S."/>
            <person name="Martin F."/>
            <person name="Nordberg H.P."/>
            <person name="Cantor M.N."/>
            <person name="Hua S.X."/>
        </authorList>
    </citation>
    <scope>NUCLEOTIDE SEQUENCE [LARGE SCALE GENOMIC DNA]</scope>
    <source>
        <strain evidence="2 3">MAFF 305830</strain>
    </source>
</reference>
<proteinExistence type="predicted"/>
<keyword evidence="3" id="KW-1185">Reference proteome</keyword>
<evidence type="ECO:0000313" key="2">
    <source>
        <dbReference type="EMBL" id="KIM29779.1"/>
    </source>
</evidence>
<gene>
    <name evidence="2" type="ORF">M408DRAFT_22645</name>
</gene>
<name>A0A0C3BCD6_SERVB</name>
<dbReference type="AlphaFoldDB" id="A0A0C3BCD6"/>
<protein>
    <submittedName>
        <fullName evidence="2">Uncharacterized protein</fullName>
    </submittedName>
</protein>
<dbReference type="HOGENOM" id="CLU_2039490_0_0_1"/>